<name>W9WEQ9_9EURO</name>
<dbReference type="FunFam" id="3.40.640.10:FF:000030">
    <property type="entry name" value="Low-specificity L-threonine aldolase"/>
    <property type="match status" value="1"/>
</dbReference>
<reference evidence="8 9" key="1">
    <citation type="submission" date="2013-03" db="EMBL/GenBank/DDBJ databases">
        <title>The Genome Sequence of Cladophialophora yegresii CBS 114405.</title>
        <authorList>
            <consortium name="The Broad Institute Genomics Platform"/>
            <person name="Cuomo C."/>
            <person name="de Hoog S."/>
            <person name="Gorbushina A."/>
            <person name="Walker B."/>
            <person name="Young S.K."/>
            <person name="Zeng Q."/>
            <person name="Gargeya S."/>
            <person name="Fitzgerald M."/>
            <person name="Haas B."/>
            <person name="Abouelleil A."/>
            <person name="Allen A.W."/>
            <person name="Alvarado L."/>
            <person name="Arachchi H.M."/>
            <person name="Berlin A.M."/>
            <person name="Chapman S.B."/>
            <person name="Gainer-Dewar J."/>
            <person name="Goldberg J."/>
            <person name="Griggs A."/>
            <person name="Gujja S."/>
            <person name="Hansen M."/>
            <person name="Howarth C."/>
            <person name="Imamovic A."/>
            <person name="Ireland A."/>
            <person name="Larimer J."/>
            <person name="McCowan C."/>
            <person name="Murphy C."/>
            <person name="Pearson M."/>
            <person name="Poon T.W."/>
            <person name="Priest M."/>
            <person name="Roberts A."/>
            <person name="Saif S."/>
            <person name="Shea T."/>
            <person name="Sisk P."/>
            <person name="Sykes S."/>
            <person name="Wortman J."/>
            <person name="Nusbaum C."/>
            <person name="Birren B."/>
        </authorList>
    </citation>
    <scope>NUCLEOTIDE SEQUENCE [LARGE SCALE GENOMIC DNA]</scope>
    <source>
        <strain evidence="8 9">CBS 114405</strain>
    </source>
</reference>
<keyword evidence="3" id="KW-0663">Pyridoxal phosphate</keyword>
<dbReference type="PIRSF" id="PIRSF017617">
    <property type="entry name" value="Thr_aldolase"/>
    <property type="match status" value="1"/>
</dbReference>
<evidence type="ECO:0000256" key="3">
    <source>
        <dbReference type="ARBA" id="ARBA00022898"/>
    </source>
</evidence>
<evidence type="ECO:0000313" key="9">
    <source>
        <dbReference type="Proteomes" id="UP000019473"/>
    </source>
</evidence>
<feature type="region of interest" description="Disordered" evidence="6">
    <location>
        <begin position="387"/>
        <end position="417"/>
    </location>
</feature>
<dbReference type="PANTHER" id="PTHR48097">
    <property type="entry name" value="L-THREONINE ALDOLASE-RELATED"/>
    <property type="match status" value="1"/>
</dbReference>
<dbReference type="InterPro" id="IPR001597">
    <property type="entry name" value="ArAA_b-elim_lyase/Thr_aldolase"/>
</dbReference>
<dbReference type="RefSeq" id="XP_007759548.1">
    <property type="nucleotide sequence ID" value="XM_007761358.1"/>
</dbReference>
<gene>
    <name evidence="8" type="ORF">A1O7_07358</name>
</gene>
<dbReference type="Gene3D" id="3.90.1150.10">
    <property type="entry name" value="Aspartate Aminotransferase, domain 1"/>
    <property type="match status" value="1"/>
</dbReference>
<dbReference type="GO" id="GO:0006545">
    <property type="term" value="P:glycine biosynthetic process"/>
    <property type="evidence" value="ECO:0007669"/>
    <property type="project" value="TreeGrafter"/>
</dbReference>
<dbReference type="InterPro" id="IPR023603">
    <property type="entry name" value="Low_specificity_L-TA-like"/>
</dbReference>
<evidence type="ECO:0000256" key="6">
    <source>
        <dbReference type="SAM" id="MobiDB-lite"/>
    </source>
</evidence>
<evidence type="ECO:0000256" key="5">
    <source>
        <dbReference type="PIRSR" id="PIRSR017617-1"/>
    </source>
</evidence>
<dbReference type="OrthoDB" id="10261951at2759"/>
<comment type="cofactor">
    <cofactor evidence="1">
        <name>pyridoxal 5'-phosphate</name>
        <dbReference type="ChEBI" id="CHEBI:597326"/>
    </cofactor>
</comment>
<dbReference type="AlphaFoldDB" id="W9WEQ9"/>
<dbReference type="GeneID" id="19181933"/>
<feature type="modified residue" description="N6-(pyridoxal phosphate)lysine" evidence="5">
    <location>
        <position position="240"/>
    </location>
</feature>
<dbReference type="HOGENOM" id="CLU_029381_1_0_1"/>
<organism evidence="8 9">
    <name type="scientific">Cladophialophora yegresii CBS 114405</name>
    <dbReference type="NCBI Taxonomy" id="1182544"/>
    <lineage>
        <taxon>Eukaryota</taxon>
        <taxon>Fungi</taxon>
        <taxon>Dikarya</taxon>
        <taxon>Ascomycota</taxon>
        <taxon>Pezizomycotina</taxon>
        <taxon>Eurotiomycetes</taxon>
        <taxon>Chaetothyriomycetidae</taxon>
        <taxon>Chaetothyriales</taxon>
        <taxon>Herpotrichiellaceae</taxon>
        <taxon>Cladophialophora</taxon>
    </lineage>
</organism>
<dbReference type="eggNOG" id="KOG1368">
    <property type="taxonomic scope" value="Eukaryota"/>
</dbReference>
<evidence type="ECO:0000259" key="7">
    <source>
        <dbReference type="Pfam" id="PF01212"/>
    </source>
</evidence>
<dbReference type="GO" id="GO:0005829">
    <property type="term" value="C:cytosol"/>
    <property type="evidence" value="ECO:0007669"/>
    <property type="project" value="TreeGrafter"/>
</dbReference>
<evidence type="ECO:0000256" key="4">
    <source>
        <dbReference type="ARBA" id="ARBA00023239"/>
    </source>
</evidence>
<dbReference type="NCBIfam" id="NF041359">
    <property type="entry name" value="GntG_guanitoxin"/>
    <property type="match status" value="1"/>
</dbReference>
<sequence length="417" mass="44882">MAVDDRPDPISEMAPNEAINEAHSAAATHKRVNAWQQPGPACLDFRSDTMTTPTASMLEAIMYTTLQDDVMVEDPTTNNLESYIAELAGHEAALLVMSGTMGNQVALRTHLTAPPHSVLCDIRSHIYNYEAGGVSSLSSAMILPIRPRNGHHLTLEDVKEHAIVSSDVHACPTRVISLENTLDGMIMPLAEVRRIAEFARAHDIKLHLDGARIWEAVAANAASLPDYCTLFDSVSMCFSKGLGAPIGSIIVGSKPYIAHARRIRKMIGGGTRQAGVISAAARVAVDEGFGHGPNGEGGNLRASHARARNVAEMWTSRGGKLANPTETNMVWLDLAREGISATEFARLAAEEGLKAFSGRLVVHYQITDEAVERLGRVMDAVLRRGRERETGVADGETTDGVNNSNGNGERYGSKESK</sequence>
<dbReference type="PANTHER" id="PTHR48097:SF9">
    <property type="entry name" value="L-THREONINE ALDOLASE"/>
    <property type="match status" value="1"/>
</dbReference>
<dbReference type="InterPro" id="IPR015424">
    <property type="entry name" value="PyrdxlP-dep_Trfase"/>
</dbReference>
<dbReference type="GO" id="GO:0008732">
    <property type="term" value="F:L-allo-threonine aldolase activity"/>
    <property type="evidence" value="ECO:0007669"/>
    <property type="project" value="TreeGrafter"/>
</dbReference>
<dbReference type="SUPFAM" id="SSF53383">
    <property type="entry name" value="PLP-dependent transferases"/>
    <property type="match status" value="1"/>
</dbReference>
<comment type="similarity">
    <text evidence="2">Belongs to the threonine aldolase family.</text>
</comment>
<proteinExistence type="inferred from homology"/>
<keyword evidence="9" id="KW-1185">Reference proteome</keyword>
<dbReference type="VEuPathDB" id="FungiDB:A1O7_07358"/>
<keyword evidence="4" id="KW-0456">Lyase</keyword>
<dbReference type="Pfam" id="PF01212">
    <property type="entry name" value="Beta_elim_lyase"/>
    <property type="match status" value="1"/>
</dbReference>
<evidence type="ECO:0000313" key="8">
    <source>
        <dbReference type="EMBL" id="EXJ57014.1"/>
    </source>
</evidence>
<comment type="caution">
    <text evidence="8">The sequence shown here is derived from an EMBL/GenBank/DDBJ whole genome shotgun (WGS) entry which is preliminary data.</text>
</comment>
<dbReference type="CDD" id="cd06502">
    <property type="entry name" value="TA_like"/>
    <property type="match status" value="1"/>
</dbReference>
<evidence type="ECO:0000256" key="1">
    <source>
        <dbReference type="ARBA" id="ARBA00001933"/>
    </source>
</evidence>
<dbReference type="Proteomes" id="UP000019473">
    <property type="component" value="Unassembled WGS sequence"/>
</dbReference>
<dbReference type="GO" id="GO:0006567">
    <property type="term" value="P:L-threonine catabolic process"/>
    <property type="evidence" value="ECO:0007669"/>
    <property type="project" value="TreeGrafter"/>
</dbReference>
<accession>W9WEQ9</accession>
<feature type="domain" description="Aromatic amino acid beta-eliminating lyase/threonine aldolase" evidence="7">
    <location>
        <begin position="44"/>
        <end position="335"/>
    </location>
</feature>
<dbReference type="STRING" id="1182544.W9WEQ9"/>
<evidence type="ECO:0000256" key="2">
    <source>
        <dbReference type="ARBA" id="ARBA00006966"/>
    </source>
</evidence>
<dbReference type="EMBL" id="AMGW01000005">
    <property type="protein sequence ID" value="EXJ57014.1"/>
    <property type="molecule type" value="Genomic_DNA"/>
</dbReference>
<dbReference type="Gene3D" id="3.40.640.10">
    <property type="entry name" value="Type I PLP-dependent aspartate aminotransferase-like (Major domain)"/>
    <property type="match status" value="1"/>
</dbReference>
<dbReference type="InterPro" id="IPR015422">
    <property type="entry name" value="PyrdxlP-dep_Trfase_small"/>
</dbReference>
<protein>
    <submittedName>
        <fullName evidence="8">Threonine aldolase</fullName>
    </submittedName>
</protein>
<dbReference type="InterPro" id="IPR015421">
    <property type="entry name" value="PyrdxlP-dep_Trfase_major"/>
</dbReference>